<keyword evidence="2" id="KW-1185">Reference proteome</keyword>
<dbReference type="Gene3D" id="3.30.1590.10">
    <property type="entry name" value="Maltooligosyl trehalose synthase, domain 2"/>
    <property type="match status" value="1"/>
</dbReference>
<dbReference type="InterPro" id="IPR012767">
    <property type="entry name" value="Trehalose_TreY"/>
</dbReference>
<comment type="caution">
    <text evidence="1">The sequence shown here is derived from an EMBL/GenBank/DDBJ whole genome shotgun (WGS) entry which is preliminary data.</text>
</comment>
<dbReference type="InterPro" id="IPR017853">
    <property type="entry name" value="GH"/>
</dbReference>
<dbReference type="AlphaFoldDB" id="A0A849VZY4"/>
<dbReference type="SUPFAM" id="SSF51445">
    <property type="entry name" value="(Trans)glycosidases"/>
    <property type="match status" value="1"/>
</dbReference>
<dbReference type="GO" id="GO:0005992">
    <property type="term" value="P:trehalose biosynthetic process"/>
    <property type="evidence" value="ECO:0007669"/>
    <property type="project" value="TreeGrafter"/>
</dbReference>
<dbReference type="Proteomes" id="UP000550508">
    <property type="component" value="Unassembled WGS sequence"/>
</dbReference>
<evidence type="ECO:0000313" key="1">
    <source>
        <dbReference type="EMBL" id="NTS33967.1"/>
    </source>
</evidence>
<dbReference type="PANTHER" id="PTHR10357:SF216">
    <property type="entry name" value="MALTOOLIGOSYL TREHALOSE SYNTHASE-RELATED"/>
    <property type="match status" value="1"/>
</dbReference>
<accession>A0A849VZY4</accession>
<evidence type="ECO:0000313" key="2">
    <source>
        <dbReference type="Proteomes" id="UP000550508"/>
    </source>
</evidence>
<dbReference type="PANTHER" id="PTHR10357">
    <property type="entry name" value="ALPHA-AMYLASE FAMILY MEMBER"/>
    <property type="match status" value="1"/>
</dbReference>
<dbReference type="RefSeq" id="WP_113280532.1">
    <property type="nucleotide sequence ID" value="NZ_JABUMX010000008.1"/>
</dbReference>
<name>A0A849VZY4_9HYPH</name>
<organism evidence="1 2">
    <name type="scientific">Phyllobacterium pellucidum</name>
    <dbReference type="NCBI Taxonomy" id="2740464"/>
    <lineage>
        <taxon>Bacteria</taxon>
        <taxon>Pseudomonadati</taxon>
        <taxon>Pseudomonadota</taxon>
        <taxon>Alphaproteobacteria</taxon>
        <taxon>Hyphomicrobiales</taxon>
        <taxon>Phyllobacteriaceae</taxon>
        <taxon>Phyllobacterium</taxon>
    </lineage>
</organism>
<dbReference type="GO" id="GO:0047470">
    <property type="term" value="F:(1,4)-alpha-D-glucan 1-alpha-D-glucosylmutase activity"/>
    <property type="evidence" value="ECO:0007669"/>
    <property type="project" value="TreeGrafter"/>
</dbReference>
<dbReference type="GO" id="GO:0030980">
    <property type="term" value="P:alpha-glucan catabolic process"/>
    <property type="evidence" value="ECO:0007669"/>
    <property type="project" value="TreeGrafter"/>
</dbReference>
<sequence length="895" mass="98742">MYTPKSAYRIQLRHGTTFRHAADAAGYMSDLGVDALSMSSPFQSVQVGEHGLATVSPAVLDVELGAESGFAELNSRLAGAGLALIIDLNPSRMPASSENSWWFDVLEWGSRATYAGYFDIDWAGPVLLPVLERPMGEEIEARLLTICFNRRLASIGIAYRGVFHPFEPSSYAAVLHRNETALAAELIGVADQATPEAATKFHREIARILKEADTAALIDLAAHLNNVAGDAGWRDAILDLQNWRLVENEAPAARNAGNSSLTVGLRHEEPDVFKDFHREPLSLLQRTQVRGLRVNDIDMLADPESYTRLLRQRAGEDAFLIADKIVLKGESAISEWQVNGTAGYEFIGTVTDLLIDPQGLSILQRHWSKLDPTTEFAGDHNHVKVNILHAAFTDDLAQLVQLLTELQPPSDEPTMLSRAVVDLATALPVFRAYSKDGRISPFYARALRSTAAQVSKREGQTPEENDVLSFVLGVMQSPEKTVNAAIAETFSGRFQQLAAAVTASSLEKSYQYTRGPIALDELILKSNVKPDPVGSFHHSMHEKARTEPSGMLATSYSYATKFGEDARMRLLALSEAPERWASAVERWRQSQAGNLVTIENAVVPDAKAEWLLYQTLAAIWPASLLVHDKAGLALVRDELVAFMSGAIRESDWLSLWTGTDKPYGKAVTHCIDRLFADEEFLGDFVETARPFWLAGALNGLSQTVLKLTVPGVPVIRAGSETWDISPTGQFGSHPVDFGELRKGLANASQTQLNVLLEDWHSGTVKLRLVQAYLQLRQQRADLFLRGQYIPLHVNGDLADHVVAFYREFEGQYLIVAVPRLCFAMLKQFSSPFLPLSDWEQTSLALPAQLRGVTLRHLMTGNQTKLSANYSLAEGFREFPILTLVSDDDIFEPVET</sequence>
<dbReference type="NCBIfam" id="TIGR02401">
    <property type="entry name" value="trehalose_TreY"/>
    <property type="match status" value="1"/>
</dbReference>
<proteinExistence type="predicted"/>
<reference evidence="1 2" key="1">
    <citation type="submission" date="2020-05" db="EMBL/GenBank/DDBJ databases">
        <authorList>
            <person name="Kim M.K."/>
        </authorList>
    </citation>
    <scope>NUCLEOTIDE SEQUENCE [LARGE SCALE GENOMIC DNA]</scope>
    <source>
        <strain evidence="1 2">BT25</strain>
    </source>
</reference>
<dbReference type="Gene3D" id="3.20.20.80">
    <property type="entry name" value="Glycosidases"/>
    <property type="match status" value="2"/>
</dbReference>
<gene>
    <name evidence="1" type="primary">treY</name>
    <name evidence="1" type="ORF">HQ945_22155</name>
</gene>
<protein>
    <submittedName>
        <fullName evidence="1">Malto-oligosyltrehalose synthase</fullName>
    </submittedName>
</protein>
<dbReference type="EMBL" id="JABUMX010000008">
    <property type="protein sequence ID" value="NTS33967.1"/>
    <property type="molecule type" value="Genomic_DNA"/>
</dbReference>